<accession>A0ABQ3I170</accession>
<dbReference type="PANTHER" id="PTHR31212">
    <property type="entry name" value="ALPHA-KETOGLUTARATE-DEPENDENT DIOXYGENASE ALKB HOMOLOG 3"/>
    <property type="match status" value="1"/>
</dbReference>
<evidence type="ECO:0000313" key="3">
    <source>
        <dbReference type="Proteomes" id="UP000620550"/>
    </source>
</evidence>
<dbReference type="Pfam" id="PF13532">
    <property type="entry name" value="2OG-FeII_Oxy_2"/>
    <property type="match status" value="1"/>
</dbReference>
<dbReference type="PANTHER" id="PTHR31212:SF4">
    <property type="entry name" value="ALPHA-KETOGLUTARATE-DEPENDENT DIOXYGENASE ALKB HOMOLOG 3"/>
    <property type="match status" value="1"/>
</dbReference>
<organism evidence="2 3">
    <name type="scientific">Sphingobacterium griseoflavum</name>
    <dbReference type="NCBI Taxonomy" id="1474952"/>
    <lineage>
        <taxon>Bacteria</taxon>
        <taxon>Pseudomonadati</taxon>
        <taxon>Bacteroidota</taxon>
        <taxon>Sphingobacteriia</taxon>
        <taxon>Sphingobacteriales</taxon>
        <taxon>Sphingobacteriaceae</taxon>
        <taxon>Sphingobacterium</taxon>
    </lineage>
</organism>
<reference evidence="3" key="1">
    <citation type="journal article" date="2019" name="Int. J. Syst. Evol. Microbiol.">
        <title>The Global Catalogue of Microorganisms (GCM) 10K type strain sequencing project: providing services to taxonomists for standard genome sequencing and annotation.</title>
        <authorList>
            <consortium name="The Broad Institute Genomics Platform"/>
            <consortium name="The Broad Institute Genome Sequencing Center for Infectious Disease"/>
            <person name="Wu L."/>
            <person name="Ma J."/>
        </authorList>
    </citation>
    <scope>NUCLEOTIDE SEQUENCE [LARGE SCALE GENOMIC DNA]</scope>
    <source>
        <strain evidence="3">CGMCC 1.12966</strain>
    </source>
</reference>
<dbReference type="Gene3D" id="2.60.120.590">
    <property type="entry name" value="Alpha-ketoglutarate-dependent dioxygenase AlkB-like"/>
    <property type="match status" value="1"/>
</dbReference>
<evidence type="ECO:0000313" key="2">
    <source>
        <dbReference type="EMBL" id="GHE43800.1"/>
    </source>
</evidence>
<dbReference type="GO" id="GO:0032259">
    <property type="term" value="P:methylation"/>
    <property type="evidence" value="ECO:0007669"/>
    <property type="project" value="UniProtKB-KW"/>
</dbReference>
<keyword evidence="2" id="KW-0808">Transferase</keyword>
<proteinExistence type="predicted"/>
<sequence length="203" mass="23573">MILFEADPQPERNLLPYDGSVYYYGQIFPQTLADHYYQQLLAQLAWEHDRAVIYGKTIHTKRKVAWYGDQPFQYTYSGVLKTAMPWTAPLEYIKQAVEAKSGATFNSCLCNLYHDGSEGMAWHSDAEKDLKKHGVIASVTFGARRKFGFKHKLNKQTVYLELAHGSLLTMQDQTQDYWMHRLPPTTKIKSPRINLTFRTIDRF</sequence>
<evidence type="ECO:0000259" key="1">
    <source>
        <dbReference type="PROSITE" id="PS51471"/>
    </source>
</evidence>
<protein>
    <submittedName>
        <fullName evidence="2">DNA methylase</fullName>
    </submittedName>
</protein>
<feature type="domain" description="Fe2OG dioxygenase" evidence="1">
    <location>
        <begin position="104"/>
        <end position="201"/>
    </location>
</feature>
<dbReference type="InterPro" id="IPR005123">
    <property type="entry name" value="Oxoglu/Fe-dep_dioxygenase_dom"/>
</dbReference>
<dbReference type="GO" id="GO:0008168">
    <property type="term" value="F:methyltransferase activity"/>
    <property type="evidence" value="ECO:0007669"/>
    <property type="project" value="UniProtKB-KW"/>
</dbReference>
<dbReference type="EMBL" id="BNAF01000011">
    <property type="protein sequence ID" value="GHE43800.1"/>
    <property type="molecule type" value="Genomic_DNA"/>
</dbReference>
<dbReference type="SUPFAM" id="SSF51197">
    <property type="entry name" value="Clavaminate synthase-like"/>
    <property type="match status" value="1"/>
</dbReference>
<keyword evidence="2" id="KW-0489">Methyltransferase</keyword>
<gene>
    <name evidence="2" type="ORF">GCM10017764_28900</name>
</gene>
<dbReference type="InterPro" id="IPR037151">
    <property type="entry name" value="AlkB-like_sf"/>
</dbReference>
<dbReference type="InterPro" id="IPR027450">
    <property type="entry name" value="AlkB-like"/>
</dbReference>
<name>A0ABQ3I170_9SPHI</name>
<dbReference type="Proteomes" id="UP000620550">
    <property type="component" value="Unassembled WGS sequence"/>
</dbReference>
<dbReference type="PROSITE" id="PS51471">
    <property type="entry name" value="FE2OG_OXY"/>
    <property type="match status" value="1"/>
</dbReference>
<dbReference type="InterPro" id="IPR032854">
    <property type="entry name" value="ALKBH3"/>
</dbReference>
<comment type="caution">
    <text evidence="2">The sequence shown here is derived from an EMBL/GenBank/DDBJ whole genome shotgun (WGS) entry which is preliminary data.</text>
</comment>
<keyword evidence="3" id="KW-1185">Reference proteome</keyword>